<accession>A0ABD1XRJ4</accession>
<dbReference type="SMART" id="SM00184">
    <property type="entry name" value="RING"/>
    <property type="match status" value="1"/>
</dbReference>
<dbReference type="InterPro" id="IPR001841">
    <property type="entry name" value="Znf_RING"/>
</dbReference>
<evidence type="ECO:0000256" key="10">
    <source>
        <dbReference type="ARBA" id="ARBA00022833"/>
    </source>
</evidence>
<keyword evidence="11 15" id="KW-1133">Transmembrane helix</keyword>
<dbReference type="AlphaFoldDB" id="A0ABD1XRJ4"/>
<evidence type="ECO:0000256" key="3">
    <source>
        <dbReference type="ARBA" id="ARBA00004906"/>
    </source>
</evidence>
<evidence type="ECO:0000313" key="18">
    <source>
        <dbReference type="Proteomes" id="UP001605036"/>
    </source>
</evidence>
<evidence type="ECO:0000256" key="6">
    <source>
        <dbReference type="ARBA" id="ARBA00022692"/>
    </source>
</evidence>
<dbReference type="Pfam" id="PF13639">
    <property type="entry name" value="zf-RING_2"/>
    <property type="match status" value="1"/>
</dbReference>
<keyword evidence="8 13" id="KW-0863">Zinc-finger</keyword>
<dbReference type="InterPro" id="IPR013083">
    <property type="entry name" value="Znf_RING/FYVE/PHD"/>
</dbReference>
<feature type="transmembrane region" description="Helical" evidence="15">
    <location>
        <begin position="51"/>
        <end position="72"/>
    </location>
</feature>
<proteinExistence type="predicted"/>
<name>A0ABD1XRJ4_9MARC</name>
<evidence type="ECO:0000259" key="16">
    <source>
        <dbReference type="PROSITE" id="PS50089"/>
    </source>
</evidence>
<dbReference type="FunFam" id="3.30.40.10:FF:000187">
    <property type="entry name" value="E3 ubiquitin-protein ligase ATL6"/>
    <property type="match status" value="1"/>
</dbReference>
<evidence type="ECO:0000256" key="7">
    <source>
        <dbReference type="ARBA" id="ARBA00022723"/>
    </source>
</evidence>
<keyword evidence="18" id="KW-1185">Reference proteome</keyword>
<dbReference type="EC" id="2.3.2.27" evidence="4"/>
<feature type="region of interest" description="Disordered" evidence="14">
    <location>
        <begin position="372"/>
        <end position="403"/>
    </location>
</feature>
<dbReference type="PROSITE" id="PS50089">
    <property type="entry name" value="ZF_RING_2"/>
    <property type="match status" value="1"/>
</dbReference>
<dbReference type="EMBL" id="JBHFFA010000007">
    <property type="protein sequence ID" value="KAL2611328.1"/>
    <property type="molecule type" value="Genomic_DNA"/>
</dbReference>
<sequence>MSFNFDMGNVTKHLNDNGNTDLGCMDCSNFGPDSIGGVVADPGLPALKPNVAIIIIGLGFTLILVAAFALFAKFMRPHLSGGSRGQDGSSRMWDDVIKDGHLLDTSVINNLPLVIFSSESFLGMNLDSECAVCLSPFEVREELRLLPNCKHMFHPSCVDNWLRSHPTCPLCRSTIISASWSIQNPPGVGDIGTSEFAAPTSGAVALNIFVSSLQTVEPNGSSSSRRSSISSGGFSHQHALNGDVHALDAAHVVEVTVDQQQVGSPTCVRDTSSCCGGSLIMGPWNSSSVFQQTQRVADVHEFDPHHNAGQSSQSSQSVFIFMPQVPTNVSSSNSNTNTKNQNNNNRFQSAISKLHDEVRSSLEASVSLRKFGNKSSNSSCCSSPIEASSSSHSQSSSGGGCSPSFHQGHSATEACHGICTGERGIIQRL</sequence>
<evidence type="ECO:0000256" key="5">
    <source>
        <dbReference type="ARBA" id="ARBA00022679"/>
    </source>
</evidence>
<evidence type="ECO:0000256" key="12">
    <source>
        <dbReference type="ARBA" id="ARBA00023136"/>
    </source>
</evidence>
<keyword evidence="10" id="KW-0862">Zinc</keyword>
<dbReference type="GO" id="GO:0008270">
    <property type="term" value="F:zinc ion binding"/>
    <property type="evidence" value="ECO:0007669"/>
    <property type="project" value="UniProtKB-KW"/>
</dbReference>
<evidence type="ECO:0000256" key="11">
    <source>
        <dbReference type="ARBA" id="ARBA00022989"/>
    </source>
</evidence>
<dbReference type="PANTHER" id="PTHR46539:SF1">
    <property type="entry name" value="E3 UBIQUITIN-PROTEIN LIGASE ATL42"/>
    <property type="match status" value="1"/>
</dbReference>
<organism evidence="17 18">
    <name type="scientific">Riccia fluitans</name>
    <dbReference type="NCBI Taxonomy" id="41844"/>
    <lineage>
        <taxon>Eukaryota</taxon>
        <taxon>Viridiplantae</taxon>
        <taxon>Streptophyta</taxon>
        <taxon>Embryophyta</taxon>
        <taxon>Marchantiophyta</taxon>
        <taxon>Marchantiopsida</taxon>
        <taxon>Marchantiidae</taxon>
        <taxon>Marchantiales</taxon>
        <taxon>Ricciaceae</taxon>
        <taxon>Riccia</taxon>
    </lineage>
</organism>
<evidence type="ECO:0000313" key="17">
    <source>
        <dbReference type="EMBL" id="KAL2611328.1"/>
    </source>
</evidence>
<dbReference type="Gene3D" id="3.30.40.10">
    <property type="entry name" value="Zinc/RING finger domain, C3HC4 (zinc finger)"/>
    <property type="match status" value="1"/>
</dbReference>
<evidence type="ECO:0000256" key="15">
    <source>
        <dbReference type="SAM" id="Phobius"/>
    </source>
</evidence>
<dbReference type="GO" id="GO:0061630">
    <property type="term" value="F:ubiquitin protein ligase activity"/>
    <property type="evidence" value="ECO:0007669"/>
    <property type="project" value="UniProtKB-EC"/>
</dbReference>
<feature type="domain" description="RING-type" evidence="16">
    <location>
        <begin position="130"/>
        <end position="172"/>
    </location>
</feature>
<keyword evidence="5" id="KW-0808">Transferase</keyword>
<keyword evidence="12 15" id="KW-0472">Membrane</keyword>
<evidence type="ECO:0000256" key="4">
    <source>
        <dbReference type="ARBA" id="ARBA00012483"/>
    </source>
</evidence>
<evidence type="ECO:0000256" key="14">
    <source>
        <dbReference type="SAM" id="MobiDB-lite"/>
    </source>
</evidence>
<keyword evidence="9" id="KW-0833">Ubl conjugation pathway</keyword>
<protein>
    <recommendedName>
        <fullName evidence="4">RING-type E3 ubiquitin transferase</fullName>
        <ecNumber evidence="4">2.3.2.27</ecNumber>
    </recommendedName>
</protein>
<dbReference type="CDD" id="cd16461">
    <property type="entry name" value="RING-H2_EL5-like"/>
    <property type="match status" value="1"/>
</dbReference>
<dbReference type="PANTHER" id="PTHR46539">
    <property type="entry name" value="E3 UBIQUITIN-PROTEIN LIGASE ATL42"/>
    <property type="match status" value="1"/>
</dbReference>
<reference evidence="17 18" key="1">
    <citation type="submission" date="2024-09" db="EMBL/GenBank/DDBJ databases">
        <title>Chromosome-scale assembly of Riccia fluitans.</title>
        <authorList>
            <person name="Paukszto L."/>
            <person name="Sawicki J."/>
            <person name="Karawczyk K."/>
            <person name="Piernik-Szablinska J."/>
            <person name="Szczecinska M."/>
            <person name="Mazdziarz M."/>
        </authorList>
    </citation>
    <scope>NUCLEOTIDE SEQUENCE [LARGE SCALE GENOMIC DNA]</scope>
    <source>
        <strain evidence="17">Rf_01</strain>
        <tissue evidence="17">Aerial parts of the thallus</tissue>
    </source>
</reference>
<keyword evidence="7" id="KW-0479">Metal-binding</keyword>
<evidence type="ECO:0000256" key="13">
    <source>
        <dbReference type="PROSITE-ProRule" id="PRU00175"/>
    </source>
</evidence>
<evidence type="ECO:0000256" key="1">
    <source>
        <dbReference type="ARBA" id="ARBA00000900"/>
    </source>
</evidence>
<evidence type="ECO:0000256" key="2">
    <source>
        <dbReference type="ARBA" id="ARBA00004167"/>
    </source>
</evidence>
<dbReference type="SUPFAM" id="SSF57850">
    <property type="entry name" value="RING/U-box"/>
    <property type="match status" value="1"/>
</dbReference>
<dbReference type="GO" id="GO:0016020">
    <property type="term" value="C:membrane"/>
    <property type="evidence" value="ECO:0007669"/>
    <property type="project" value="UniProtKB-SubCell"/>
</dbReference>
<comment type="caution">
    <text evidence="17">The sequence shown here is derived from an EMBL/GenBank/DDBJ whole genome shotgun (WGS) entry which is preliminary data.</text>
</comment>
<evidence type="ECO:0000256" key="9">
    <source>
        <dbReference type="ARBA" id="ARBA00022786"/>
    </source>
</evidence>
<comment type="subcellular location">
    <subcellularLocation>
        <location evidence="2">Membrane</location>
        <topology evidence="2">Single-pass membrane protein</topology>
    </subcellularLocation>
</comment>
<comment type="pathway">
    <text evidence="3">Protein modification; protein ubiquitination.</text>
</comment>
<gene>
    <name evidence="17" type="ORF">R1flu_023020</name>
</gene>
<evidence type="ECO:0000256" key="8">
    <source>
        <dbReference type="ARBA" id="ARBA00022771"/>
    </source>
</evidence>
<feature type="compositionally biased region" description="Low complexity" evidence="14">
    <location>
        <begin position="375"/>
        <end position="396"/>
    </location>
</feature>
<dbReference type="Proteomes" id="UP001605036">
    <property type="component" value="Unassembled WGS sequence"/>
</dbReference>
<keyword evidence="6 15" id="KW-0812">Transmembrane</keyword>
<comment type="catalytic activity">
    <reaction evidence="1">
        <text>S-ubiquitinyl-[E2 ubiquitin-conjugating enzyme]-L-cysteine + [acceptor protein]-L-lysine = [E2 ubiquitin-conjugating enzyme]-L-cysteine + N(6)-ubiquitinyl-[acceptor protein]-L-lysine.</text>
        <dbReference type="EC" id="2.3.2.27"/>
    </reaction>
</comment>